<evidence type="ECO:0000313" key="2">
    <source>
        <dbReference type="Proteomes" id="UP000663929"/>
    </source>
</evidence>
<dbReference type="Pfam" id="PF02482">
    <property type="entry name" value="Ribosomal_S30AE"/>
    <property type="match status" value="1"/>
</dbReference>
<dbReference type="Proteomes" id="UP000663929">
    <property type="component" value="Chromosome"/>
</dbReference>
<dbReference type="Gene3D" id="3.30.160.100">
    <property type="entry name" value="Ribosome hibernation promotion factor-like"/>
    <property type="match status" value="1"/>
</dbReference>
<protein>
    <submittedName>
        <fullName evidence="1">HPF/RaiA family ribosome-associated protein</fullName>
    </submittedName>
</protein>
<evidence type="ECO:0000313" key="1">
    <source>
        <dbReference type="EMBL" id="QTD48022.1"/>
    </source>
</evidence>
<name>A0A8A4TFQ5_SULCO</name>
<dbReference type="InterPro" id="IPR003489">
    <property type="entry name" value="RHF/RaiA"/>
</dbReference>
<dbReference type="RefSeq" id="WP_237377685.1">
    <property type="nucleotide sequence ID" value="NZ_CP071793.1"/>
</dbReference>
<dbReference type="InterPro" id="IPR036567">
    <property type="entry name" value="RHF-like"/>
</dbReference>
<dbReference type="AlphaFoldDB" id="A0A8A4TFQ5"/>
<dbReference type="EMBL" id="CP071793">
    <property type="protein sequence ID" value="QTD48022.1"/>
    <property type="molecule type" value="Genomic_DNA"/>
</dbReference>
<accession>A0A8A4TFQ5</accession>
<sequence length="123" mass="14500">MKRQETTDNKQDRVTPTLSVEFRTQNYDLTPAVREQLEADTQKLAPLLRDFPVVFLHADIHEHPHQHDFHLKLSLRLPNDTLFTGERHVQMRSAYLQCVRQMATKVKDYKAKLAKRADYAETR</sequence>
<dbReference type="SUPFAM" id="SSF69754">
    <property type="entry name" value="Ribosome binding protein Y (YfiA homologue)"/>
    <property type="match status" value="1"/>
</dbReference>
<dbReference type="KEGG" id="scor:J3U87_20760"/>
<gene>
    <name evidence="1" type="ORF">J3U87_20760</name>
</gene>
<reference evidence="1" key="1">
    <citation type="submission" date="2021-03" db="EMBL/GenBank/DDBJ databases">
        <title>Acanthopleuribacteraceae sp. M133.</title>
        <authorList>
            <person name="Wang G."/>
        </authorList>
    </citation>
    <scope>NUCLEOTIDE SEQUENCE</scope>
    <source>
        <strain evidence="1">M133</strain>
    </source>
</reference>
<proteinExistence type="predicted"/>
<organism evidence="1 2">
    <name type="scientific">Sulfidibacter corallicola</name>
    <dbReference type="NCBI Taxonomy" id="2818388"/>
    <lineage>
        <taxon>Bacteria</taxon>
        <taxon>Pseudomonadati</taxon>
        <taxon>Acidobacteriota</taxon>
        <taxon>Holophagae</taxon>
        <taxon>Acanthopleuribacterales</taxon>
        <taxon>Acanthopleuribacteraceae</taxon>
        <taxon>Sulfidibacter</taxon>
    </lineage>
</organism>
<keyword evidence="2" id="KW-1185">Reference proteome</keyword>